<evidence type="ECO:0000256" key="1">
    <source>
        <dbReference type="SAM" id="MobiDB-lite"/>
    </source>
</evidence>
<feature type="compositionally biased region" description="Basic and acidic residues" evidence="1">
    <location>
        <begin position="703"/>
        <end position="717"/>
    </location>
</feature>
<reference evidence="2" key="2">
    <citation type="submission" date="2025-09" db="UniProtKB">
        <authorList>
            <consortium name="Ensembl"/>
        </authorList>
    </citation>
    <scope>IDENTIFICATION</scope>
</reference>
<dbReference type="AlphaFoldDB" id="A0A8C6QJV5"/>
<dbReference type="PANTHER" id="PTHR15964">
    <property type="entry name" value="APOLIPOPROTEIN B48 RECEPTOR"/>
    <property type="match status" value="1"/>
</dbReference>
<dbReference type="Proteomes" id="UP000694381">
    <property type="component" value="Unassembled WGS sequence"/>
</dbReference>
<dbReference type="InterPro" id="IPR026158">
    <property type="entry name" value="ApolipoprotB_rcpt"/>
</dbReference>
<feature type="region of interest" description="Disordered" evidence="1">
    <location>
        <begin position="98"/>
        <end position="193"/>
    </location>
</feature>
<feature type="compositionally biased region" description="Polar residues" evidence="1">
    <location>
        <begin position="572"/>
        <end position="582"/>
    </location>
</feature>
<feature type="region of interest" description="Disordered" evidence="1">
    <location>
        <begin position="758"/>
        <end position="927"/>
    </location>
</feature>
<dbReference type="GO" id="GO:0030229">
    <property type="term" value="F:very-low-density lipoprotein particle receptor activity"/>
    <property type="evidence" value="ECO:0007669"/>
    <property type="project" value="Ensembl"/>
</dbReference>
<dbReference type="Ensembl" id="ENSNGAT00000007251.1">
    <property type="protein sequence ID" value="ENSNGAP00000004483.1"/>
    <property type="gene ID" value="ENSNGAG00000005895.1"/>
</dbReference>
<protein>
    <submittedName>
        <fullName evidence="2">Apolipoprotein B receptor</fullName>
    </submittedName>
</protein>
<feature type="compositionally biased region" description="Basic and acidic residues" evidence="1">
    <location>
        <begin position="135"/>
        <end position="146"/>
    </location>
</feature>
<reference evidence="2" key="1">
    <citation type="submission" date="2025-08" db="UniProtKB">
        <authorList>
            <consortium name="Ensembl"/>
        </authorList>
    </citation>
    <scope>IDENTIFICATION</scope>
</reference>
<organism evidence="2 3">
    <name type="scientific">Nannospalax galili</name>
    <name type="common">Northern Israeli blind subterranean mole rat</name>
    <name type="synonym">Spalax galili</name>
    <dbReference type="NCBI Taxonomy" id="1026970"/>
    <lineage>
        <taxon>Eukaryota</taxon>
        <taxon>Metazoa</taxon>
        <taxon>Chordata</taxon>
        <taxon>Craniata</taxon>
        <taxon>Vertebrata</taxon>
        <taxon>Euteleostomi</taxon>
        <taxon>Mammalia</taxon>
        <taxon>Eutheria</taxon>
        <taxon>Euarchontoglires</taxon>
        <taxon>Glires</taxon>
        <taxon>Rodentia</taxon>
        <taxon>Myomorpha</taxon>
        <taxon>Muroidea</taxon>
        <taxon>Spalacidae</taxon>
        <taxon>Spalacinae</taxon>
        <taxon>Nannospalax</taxon>
    </lineage>
</organism>
<feature type="compositionally biased region" description="Basic and acidic residues" evidence="1">
    <location>
        <begin position="768"/>
        <end position="791"/>
    </location>
</feature>
<proteinExistence type="predicted"/>
<keyword evidence="3" id="KW-1185">Reference proteome</keyword>
<feature type="compositionally biased region" description="Polar residues" evidence="1">
    <location>
        <begin position="617"/>
        <end position="631"/>
    </location>
</feature>
<dbReference type="OMA" id="GTHQGDT"/>
<gene>
    <name evidence="2" type="primary">Apobr</name>
</gene>
<accession>A0A8C6QJV5</accession>
<feature type="compositionally biased region" description="Basic and acidic residues" evidence="1">
    <location>
        <begin position="210"/>
        <end position="232"/>
    </location>
</feature>
<dbReference type="GO" id="GO:0006869">
    <property type="term" value="P:lipid transport"/>
    <property type="evidence" value="ECO:0007669"/>
    <property type="project" value="InterPro"/>
</dbReference>
<feature type="compositionally biased region" description="Low complexity" evidence="1">
    <location>
        <begin position="829"/>
        <end position="846"/>
    </location>
</feature>
<feature type="region of interest" description="Disordered" evidence="1">
    <location>
        <begin position="308"/>
        <end position="373"/>
    </location>
</feature>
<feature type="region of interest" description="Disordered" evidence="1">
    <location>
        <begin position="444"/>
        <end position="479"/>
    </location>
</feature>
<feature type="compositionally biased region" description="Basic and acidic residues" evidence="1">
    <location>
        <begin position="416"/>
        <end position="428"/>
    </location>
</feature>
<feature type="compositionally biased region" description="Acidic residues" evidence="1">
    <location>
        <begin position="353"/>
        <end position="363"/>
    </location>
</feature>
<sequence>MDFLRLHLPGLHQALRGALDSFSTFVSYLIGDAVPTVEREKQAAEELGEVATGKPGNTVEEEAQEALECLRSGQIERVGGPGAIKRCQEKSLVGEQTCGWRTDSSSRTQTDKQDTGARKAAEGGGGQEPNALSEARPETHRDRSSRTQEIWEPGEQEMNRGEPLTVWEQEKEEEGEEVWATDPEMVRGVESQPTWRRELEGKIGIHGQKVTEDSKETEWVAKEGPAEAKEPGVKGADSEEERMNLVRNDQSSGAQEVQGPRAESKDWAASGREKADILGVQETEYWPGTEESIPEATGRVWVLEEACKGDQEEEVDEKREAEERLQAQSLEPERTEEAAEGQTAWRESVGDQETGEGFEDNESQDSAIRVNGVGLEEGMQAEEAPREKGGYWVKEVSLALVKEAEGKLDSAASPEARPEELFMGIRSEETQTRQKVLMVKVTEGQEPELLGGVHTSTKQPEDGQEGQETERAPGLSTEETLRSLEEYPSPMESLGPEVETWRNWRRDVDSRNTQEGYSADAEVREEEAVAGQAVEVQTERGQESQLPEVPGWRAEEGLTSIAMNQELEESQGSETGTSQSLGGSEATENKASEGEAAVPWEIASTYTGGRKLEEETLSLQDSEDAQTSSLAAETIPSVRSAGAGEGPEWETGVTWKRESGTGWHSKGREEAAGGIELEEATENRSEQEAGLEGSAEEGVTGHSVKEIGKIRKEEKAEVGTSVVAEEISGVTSGSQEERTEGFRATVETERLLGEQMLLEDEAGGGQEGEWRDHHLEGEAQKLQDVEDERQQKQQVPTVAVPGLPESAEAMASAPGDAHNDWSEALLPGSRLDVSVPRSRVLLSRSSSQRRSRPSFHRTPAPEQQHNPPSLQPQQLPLQPEEALEASPTRPEGTPVPAKKKPLGHGFGLAHSGMMQELQARLNRPKPQ</sequence>
<feature type="region of interest" description="Disordered" evidence="1">
    <location>
        <begin position="210"/>
        <end position="273"/>
    </location>
</feature>
<feature type="compositionally biased region" description="Basic and acidic residues" evidence="1">
    <location>
        <begin position="308"/>
        <end position="337"/>
    </location>
</feature>
<feature type="region of interest" description="Disordered" evidence="1">
    <location>
        <begin position="405"/>
        <end position="428"/>
    </location>
</feature>
<evidence type="ECO:0000313" key="3">
    <source>
        <dbReference type="Proteomes" id="UP000694381"/>
    </source>
</evidence>
<dbReference type="GO" id="GO:0016020">
    <property type="term" value="C:membrane"/>
    <property type="evidence" value="ECO:0007669"/>
    <property type="project" value="TreeGrafter"/>
</dbReference>
<dbReference type="GeneTree" id="ENSGT00530000065031"/>
<feature type="compositionally biased region" description="Basic and acidic residues" evidence="1">
    <location>
        <begin position="109"/>
        <end position="121"/>
    </location>
</feature>
<name>A0A8C6QJV5_NANGA</name>
<dbReference type="GO" id="GO:0006641">
    <property type="term" value="P:triglyceride metabolic process"/>
    <property type="evidence" value="ECO:0007669"/>
    <property type="project" value="Ensembl"/>
</dbReference>
<feature type="compositionally biased region" description="Basic and acidic residues" evidence="1">
    <location>
        <begin position="262"/>
        <end position="273"/>
    </location>
</feature>
<evidence type="ECO:0000313" key="2">
    <source>
        <dbReference type="Ensembl" id="ENSNGAP00000004483.1"/>
    </source>
</evidence>
<feature type="region of interest" description="Disordered" evidence="1">
    <location>
        <begin position="558"/>
        <end position="720"/>
    </location>
</feature>
<dbReference type="PANTHER" id="PTHR15964:SF0">
    <property type="entry name" value="APOLIPOPROTEIN B RECEPTOR"/>
    <property type="match status" value="1"/>
</dbReference>
<feature type="compositionally biased region" description="Acidic residues" evidence="1">
    <location>
        <begin position="170"/>
        <end position="179"/>
    </location>
</feature>
<feature type="compositionally biased region" description="Low complexity" evidence="1">
    <location>
        <begin position="867"/>
        <end position="887"/>
    </location>
</feature>